<name>C4JRF0_UNCRE</name>
<evidence type="ECO:0000256" key="1">
    <source>
        <dbReference type="ARBA" id="ARBA00004604"/>
    </source>
</evidence>
<comment type="subcellular location">
    <subcellularLocation>
        <location evidence="1">Nucleus</location>
        <location evidence="1">Nucleolus</location>
    </subcellularLocation>
</comment>
<dbReference type="InterPro" id="IPR008610">
    <property type="entry name" value="Ebp2"/>
</dbReference>
<dbReference type="FunCoup" id="C4JRF0">
    <property type="interactions" value="316"/>
</dbReference>
<proteinExistence type="inferred from homology"/>
<feature type="region of interest" description="Disordered" evidence="6">
    <location>
        <begin position="1"/>
        <end position="123"/>
    </location>
</feature>
<gene>
    <name evidence="7" type="ORF">UREG_05039</name>
</gene>
<dbReference type="PANTHER" id="PTHR13028:SF0">
    <property type="entry name" value="RRNA-PROCESSING PROTEIN EBP2-RELATED"/>
    <property type="match status" value="1"/>
</dbReference>
<feature type="compositionally biased region" description="Basic residues" evidence="6">
    <location>
        <begin position="357"/>
        <end position="379"/>
    </location>
</feature>
<keyword evidence="3" id="KW-0690">Ribosome biogenesis</keyword>
<sequence length="393" mass="43896">MVKKSKLLNALDAHKGRDFDKERQKKLQKAAEKKKRLKAGNQVEGEAENEEEANAPAELKNGEKAKKQQVTKVNKEGEKQKANSEQAQTEVNAPDNEEDWESEDEAEDEEEDEDIPLSELSEDDRADVIPHQRLTINNSAAIRASLKRISFINENTPFSEHNSLTSTEQMDIPDPNDDLNRELAFYKVCVSAAAAARSLLKKEGVPFSRPADFFAEMVKTDEHMGKIKKKLFEEAAAKKASAEAKKQRDLKKFGKQVQIAKLQQRQKEKKETLEKINSLKRKRKADGGAPTEDENLFDVALEDASKSDRKRQNPAGGSNFKRQKKNEKYGFGGKKRFAKSGDAVSSGDLKGFSVNKMKGKKSGAAKRPGKSRRAAGKRSFRSSGVAIWFLGSE</sequence>
<organism evidence="7 8">
    <name type="scientific">Uncinocarpus reesii (strain UAMH 1704)</name>
    <dbReference type="NCBI Taxonomy" id="336963"/>
    <lineage>
        <taxon>Eukaryota</taxon>
        <taxon>Fungi</taxon>
        <taxon>Dikarya</taxon>
        <taxon>Ascomycota</taxon>
        <taxon>Pezizomycotina</taxon>
        <taxon>Eurotiomycetes</taxon>
        <taxon>Eurotiomycetidae</taxon>
        <taxon>Onygenales</taxon>
        <taxon>Onygenaceae</taxon>
        <taxon>Uncinocarpus</taxon>
    </lineage>
</organism>
<dbReference type="GO" id="GO:0000280">
    <property type="term" value="P:nuclear division"/>
    <property type="evidence" value="ECO:0007669"/>
    <property type="project" value="EnsemblFungi"/>
</dbReference>
<keyword evidence="5" id="KW-0539">Nucleus</keyword>
<dbReference type="HOGENOM" id="CLU_036007_2_0_1"/>
<protein>
    <recommendedName>
        <fullName evidence="9">rRNA processing protein Ebp2</fullName>
    </recommendedName>
</protein>
<evidence type="ECO:0000256" key="3">
    <source>
        <dbReference type="ARBA" id="ARBA00022517"/>
    </source>
</evidence>
<dbReference type="GO" id="GO:0030687">
    <property type="term" value="C:preribosome, large subunit precursor"/>
    <property type="evidence" value="ECO:0007669"/>
    <property type="project" value="EnsemblFungi"/>
</dbReference>
<dbReference type="KEGG" id="ure:UREG_05039"/>
<comment type="similarity">
    <text evidence="2">Belongs to the EBP2 family.</text>
</comment>
<dbReference type="GO" id="GO:0042273">
    <property type="term" value="P:ribosomal large subunit biogenesis"/>
    <property type="evidence" value="ECO:0007669"/>
    <property type="project" value="EnsemblFungi"/>
</dbReference>
<dbReference type="GO" id="GO:0034399">
    <property type="term" value="C:nuclear periphery"/>
    <property type="evidence" value="ECO:0007669"/>
    <property type="project" value="EnsemblFungi"/>
</dbReference>
<dbReference type="EMBL" id="CH476617">
    <property type="protein sequence ID" value="EEP80197.1"/>
    <property type="molecule type" value="Genomic_DNA"/>
</dbReference>
<feature type="compositionally biased region" description="Basic and acidic residues" evidence="6">
    <location>
        <begin position="12"/>
        <end position="31"/>
    </location>
</feature>
<dbReference type="Pfam" id="PF05890">
    <property type="entry name" value="Ebp2"/>
    <property type="match status" value="1"/>
</dbReference>
<evidence type="ECO:0000313" key="8">
    <source>
        <dbReference type="Proteomes" id="UP000002058"/>
    </source>
</evidence>
<dbReference type="GO" id="GO:0006364">
    <property type="term" value="P:rRNA processing"/>
    <property type="evidence" value="ECO:0007669"/>
    <property type="project" value="EnsemblFungi"/>
</dbReference>
<dbReference type="OrthoDB" id="443772at2759"/>
<feature type="region of interest" description="Disordered" evidence="6">
    <location>
        <begin position="261"/>
        <end position="379"/>
    </location>
</feature>
<dbReference type="STRING" id="336963.C4JRF0"/>
<dbReference type="GO" id="GO:0042802">
    <property type="term" value="F:identical protein binding"/>
    <property type="evidence" value="ECO:0007669"/>
    <property type="project" value="EnsemblFungi"/>
</dbReference>
<keyword evidence="8" id="KW-1185">Reference proteome</keyword>
<evidence type="ECO:0008006" key="9">
    <source>
        <dbReference type="Google" id="ProtNLM"/>
    </source>
</evidence>
<evidence type="ECO:0000256" key="6">
    <source>
        <dbReference type="SAM" id="MobiDB-lite"/>
    </source>
</evidence>
<evidence type="ECO:0000256" key="4">
    <source>
        <dbReference type="ARBA" id="ARBA00023054"/>
    </source>
</evidence>
<dbReference type="OMA" id="DAHKGRD"/>
<reference evidence="8" key="1">
    <citation type="journal article" date="2009" name="Genome Res.">
        <title>Comparative genomic analyses of the human fungal pathogens Coccidioides and their relatives.</title>
        <authorList>
            <person name="Sharpton T.J."/>
            <person name="Stajich J.E."/>
            <person name="Rounsley S.D."/>
            <person name="Gardner M.J."/>
            <person name="Wortman J.R."/>
            <person name="Jordar V.S."/>
            <person name="Maiti R."/>
            <person name="Kodira C.D."/>
            <person name="Neafsey D.E."/>
            <person name="Zeng Q."/>
            <person name="Hung C.-Y."/>
            <person name="McMahan C."/>
            <person name="Muszewska A."/>
            <person name="Grynberg M."/>
            <person name="Mandel M.A."/>
            <person name="Kellner E.M."/>
            <person name="Barker B.M."/>
            <person name="Galgiani J.N."/>
            <person name="Orbach M.J."/>
            <person name="Kirkland T.N."/>
            <person name="Cole G.T."/>
            <person name="Henn M.R."/>
            <person name="Birren B.W."/>
            <person name="Taylor J.W."/>
        </authorList>
    </citation>
    <scope>NUCLEOTIDE SEQUENCE [LARGE SCALE GENOMIC DNA]</scope>
    <source>
        <strain evidence="8">UAMH 1704</strain>
    </source>
</reference>
<feature type="compositionally biased region" description="Basic and acidic residues" evidence="6">
    <location>
        <begin position="265"/>
        <end position="274"/>
    </location>
</feature>
<dbReference type="eggNOG" id="KOG3080">
    <property type="taxonomic scope" value="Eukaryota"/>
</dbReference>
<dbReference type="GeneID" id="8443349"/>
<evidence type="ECO:0000256" key="2">
    <source>
        <dbReference type="ARBA" id="ARBA00007336"/>
    </source>
</evidence>
<accession>C4JRF0</accession>
<evidence type="ECO:0000256" key="5">
    <source>
        <dbReference type="ARBA" id="ARBA00023242"/>
    </source>
</evidence>
<feature type="compositionally biased region" description="Acidic residues" evidence="6">
    <location>
        <begin position="95"/>
        <end position="123"/>
    </location>
</feature>
<dbReference type="GO" id="GO:0005730">
    <property type="term" value="C:nucleolus"/>
    <property type="evidence" value="ECO:0007669"/>
    <property type="project" value="UniProtKB-SubCell"/>
</dbReference>
<dbReference type="Proteomes" id="UP000002058">
    <property type="component" value="Unassembled WGS sequence"/>
</dbReference>
<dbReference type="RefSeq" id="XP_002584350.1">
    <property type="nucleotide sequence ID" value="XM_002584304.1"/>
</dbReference>
<dbReference type="PANTHER" id="PTHR13028">
    <property type="entry name" value="RRNA PROCESSING PROTEIN EBNA1-BINDING PROTEIN-RELATED"/>
    <property type="match status" value="1"/>
</dbReference>
<keyword evidence="4" id="KW-0175">Coiled coil</keyword>
<dbReference type="InParanoid" id="C4JRF0"/>
<evidence type="ECO:0000313" key="7">
    <source>
        <dbReference type="EMBL" id="EEP80197.1"/>
    </source>
</evidence>
<dbReference type="VEuPathDB" id="FungiDB:UREG_05039"/>
<dbReference type="AlphaFoldDB" id="C4JRF0"/>
<feature type="compositionally biased region" description="Basic and acidic residues" evidence="6">
    <location>
        <begin position="73"/>
        <end position="82"/>
    </location>
</feature>